<dbReference type="EMBL" id="LAZR01039717">
    <property type="protein sequence ID" value="KKL16303.1"/>
    <property type="molecule type" value="Genomic_DNA"/>
</dbReference>
<evidence type="ECO:0000313" key="1">
    <source>
        <dbReference type="EMBL" id="KKL16303.1"/>
    </source>
</evidence>
<gene>
    <name evidence="1" type="ORF">LCGC14_2496960</name>
</gene>
<protein>
    <submittedName>
        <fullName evidence="1">Uncharacterized protein</fullName>
    </submittedName>
</protein>
<sequence length="31" mass="3490">MAYTNTALITRQIPWIKLRAQVVTDDATVLS</sequence>
<accession>A0A0F9DWV7</accession>
<dbReference type="AlphaFoldDB" id="A0A0F9DWV7"/>
<comment type="caution">
    <text evidence="1">The sequence shown here is derived from an EMBL/GenBank/DDBJ whole genome shotgun (WGS) entry which is preliminary data.</text>
</comment>
<reference evidence="1" key="1">
    <citation type="journal article" date="2015" name="Nature">
        <title>Complex archaea that bridge the gap between prokaryotes and eukaryotes.</title>
        <authorList>
            <person name="Spang A."/>
            <person name="Saw J.H."/>
            <person name="Jorgensen S.L."/>
            <person name="Zaremba-Niedzwiedzka K."/>
            <person name="Martijn J."/>
            <person name="Lind A.E."/>
            <person name="van Eijk R."/>
            <person name="Schleper C."/>
            <person name="Guy L."/>
            <person name="Ettema T.J."/>
        </authorList>
    </citation>
    <scope>NUCLEOTIDE SEQUENCE</scope>
</reference>
<name>A0A0F9DWV7_9ZZZZ</name>
<organism evidence="1">
    <name type="scientific">marine sediment metagenome</name>
    <dbReference type="NCBI Taxonomy" id="412755"/>
    <lineage>
        <taxon>unclassified sequences</taxon>
        <taxon>metagenomes</taxon>
        <taxon>ecological metagenomes</taxon>
    </lineage>
</organism>
<proteinExistence type="predicted"/>
<feature type="non-terminal residue" evidence="1">
    <location>
        <position position="31"/>
    </location>
</feature>